<dbReference type="PANTHER" id="PTHR30508">
    <property type="entry name" value="FES CLUSTER ASSEMBLY PROTEIN SUF"/>
    <property type="match status" value="1"/>
</dbReference>
<organism evidence="2 3">
    <name type="scientific">candidate division WOR-3 bacterium JGI_Cruoil_03_51_56</name>
    <dbReference type="NCBI Taxonomy" id="1973747"/>
    <lineage>
        <taxon>Bacteria</taxon>
        <taxon>Bacteria division WOR-3</taxon>
    </lineage>
</organism>
<protein>
    <submittedName>
        <fullName evidence="2">SufBD protein</fullName>
    </submittedName>
</protein>
<dbReference type="InterPro" id="IPR000825">
    <property type="entry name" value="SUF_FeS_clus_asmbl_SufBD_core"/>
</dbReference>
<dbReference type="InterPro" id="IPR037284">
    <property type="entry name" value="SUF_FeS_clus_asmbl_SufBD_sf"/>
</dbReference>
<dbReference type="Proteomes" id="UP000215559">
    <property type="component" value="Unassembled WGS sequence"/>
</dbReference>
<dbReference type="InterPro" id="IPR055346">
    <property type="entry name" value="Fe-S_cluster_assembly_SufBD"/>
</dbReference>
<sequence length="311" mass="34051">MSNNIDTAKQLLANTETGPGILADPGIAHLIIHGNQVIGRHELPGIEVKAEEQEQGTRVVVTVKESIYISKPVHMCFGLMRPKGIQRINTTINIGKNSRLFILAHCIFPNAVDVRHIMDATINLGDDAECTYLERHIHNPNGGVKVYPTTVTKLGEKSRMKTEFELLRGRVGLIDMNYETDCGKSSTLEMTTRINATGDDIVIIHEGAHLHERATGVLASKVALRDRAKAEVHNKLVASGAYARGHIDCKEIVKDHAIATAIPIVEVNHPLAHITHEAAIGSVDFRQLETLMSRGLSEDEAVELIIQGLLS</sequence>
<dbReference type="PANTHER" id="PTHR30508:SF6">
    <property type="entry name" value="UPF0051 PROTEIN MJ0034"/>
    <property type="match status" value="1"/>
</dbReference>
<dbReference type="AlphaFoldDB" id="A0A235BTE7"/>
<dbReference type="SUPFAM" id="SSF101960">
    <property type="entry name" value="Stabilizer of iron transporter SufD"/>
    <property type="match status" value="1"/>
</dbReference>
<dbReference type="Pfam" id="PF01458">
    <property type="entry name" value="SUFBD_core"/>
    <property type="match status" value="1"/>
</dbReference>
<dbReference type="GO" id="GO:0016226">
    <property type="term" value="P:iron-sulfur cluster assembly"/>
    <property type="evidence" value="ECO:0007669"/>
    <property type="project" value="InterPro"/>
</dbReference>
<gene>
    <name evidence="2" type="ORF">CH330_06880</name>
</gene>
<feature type="domain" description="SUF system FeS cluster assembly SufBD core" evidence="1">
    <location>
        <begin position="89"/>
        <end position="308"/>
    </location>
</feature>
<proteinExistence type="predicted"/>
<dbReference type="EMBL" id="NOZP01000130">
    <property type="protein sequence ID" value="OYD14997.1"/>
    <property type="molecule type" value="Genomic_DNA"/>
</dbReference>
<reference evidence="2 3" key="1">
    <citation type="submission" date="2017-07" db="EMBL/GenBank/DDBJ databases">
        <title>Recovery of genomes from metagenomes via a dereplication, aggregation, and scoring strategy.</title>
        <authorList>
            <person name="Sieber C.M."/>
            <person name="Probst A.J."/>
            <person name="Sharrar A."/>
            <person name="Thomas B.C."/>
            <person name="Hess M."/>
            <person name="Tringe S.G."/>
            <person name="Banfield J.F."/>
        </authorList>
    </citation>
    <scope>NUCLEOTIDE SEQUENCE [LARGE SCALE GENOMIC DNA]</scope>
    <source>
        <strain evidence="2">JGI_Cruoil_03_51_56</strain>
    </source>
</reference>
<accession>A0A235BTE7</accession>
<evidence type="ECO:0000313" key="3">
    <source>
        <dbReference type="Proteomes" id="UP000215559"/>
    </source>
</evidence>
<evidence type="ECO:0000259" key="1">
    <source>
        <dbReference type="Pfam" id="PF01458"/>
    </source>
</evidence>
<evidence type="ECO:0000313" key="2">
    <source>
        <dbReference type="EMBL" id="OYD14997.1"/>
    </source>
</evidence>
<name>A0A235BTE7_UNCW3</name>
<comment type="caution">
    <text evidence="2">The sequence shown here is derived from an EMBL/GenBank/DDBJ whole genome shotgun (WGS) entry which is preliminary data.</text>
</comment>